<dbReference type="Pfam" id="PF26595">
    <property type="entry name" value="A_ENA"/>
    <property type="match status" value="1"/>
</dbReference>
<comment type="caution">
    <text evidence="1">The sequence shown here is derived from an EMBL/GenBank/DDBJ whole genome shotgun (WGS) entry which is preliminary data.</text>
</comment>
<organism evidence="1 2">
    <name type="scientific">Paenibacillus terreus</name>
    <dbReference type="NCBI Taxonomy" id="1387834"/>
    <lineage>
        <taxon>Bacteria</taxon>
        <taxon>Bacillati</taxon>
        <taxon>Bacillota</taxon>
        <taxon>Bacilli</taxon>
        <taxon>Bacillales</taxon>
        <taxon>Paenibacillaceae</taxon>
        <taxon>Paenibacillus</taxon>
    </lineage>
</organism>
<protein>
    <submittedName>
        <fullName evidence="1">Uncharacterized protein</fullName>
    </submittedName>
</protein>
<sequence>MSQANLPNITPTIDITRKDAITLIIASIAMEELGLSHILNAEGEKLQYVLGTLPGVSAPAVTLSDLLAVNDSIRKTLKVTTNKDWVLKQKLETAICASDDPVGPVGPTCVPVMSREVILCGPTLESIPVIRCMPVNYDGPTPCVPLSFASNAPCVPVPPPGCVLSVEPTGVTCIPISAADEILLKAPRC</sequence>
<name>A0ABV5B1M1_9BACL</name>
<accession>A0ABV5B1M1</accession>
<evidence type="ECO:0000313" key="2">
    <source>
        <dbReference type="Proteomes" id="UP001580407"/>
    </source>
</evidence>
<dbReference type="EMBL" id="JBHILM010000001">
    <property type="protein sequence ID" value="MFB5679578.1"/>
    <property type="molecule type" value="Genomic_DNA"/>
</dbReference>
<keyword evidence="2" id="KW-1185">Reference proteome</keyword>
<dbReference type="InterPro" id="IPR058705">
    <property type="entry name" value="A_ENA"/>
</dbReference>
<reference evidence="1 2" key="1">
    <citation type="submission" date="2024-09" db="EMBL/GenBank/DDBJ databases">
        <authorList>
            <person name="Ruan L."/>
        </authorList>
    </citation>
    <scope>NUCLEOTIDE SEQUENCE [LARGE SCALE GENOMIC DNA]</scope>
    <source>
        <strain evidence="1 2">D33</strain>
    </source>
</reference>
<proteinExistence type="predicted"/>
<dbReference type="Proteomes" id="UP001580407">
    <property type="component" value="Unassembled WGS sequence"/>
</dbReference>
<dbReference type="RefSeq" id="WP_375523413.1">
    <property type="nucleotide sequence ID" value="NZ_JBHILM010000001.1"/>
</dbReference>
<gene>
    <name evidence="1" type="ORF">ACE3NQ_01460</name>
</gene>
<evidence type="ECO:0000313" key="1">
    <source>
        <dbReference type="EMBL" id="MFB5679578.1"/>
    </source>
</evidence>